<dbReference type="InterPro" id="IPR028098">
    <property type="entry name" value="Glyco_trans_4-like_N"/>
</dbReference>
<evidence type="ECO:0000259" key="4">
    <source>
        <dbReference type="Pfam" id="PF13439"/>
    </source>
</evidence>
<evidence type="ECO:0000313" key="6">
    <source>
        <dbReference type="Proteomes" id="UP000321181"/>
    </source>
</evidence>
<gene>
    <name evidence="5" type="ORF">CAE01nite_10470</name>
</gene>
<evidence type="ECO:0000256" key="2">
    <source>
        <dbReference type="ARBA" id="ARBA00022676"/>
    </source>
</evidence>
<sequence>MYPGVMEVGGSQINAVELAHQAAVAGHEVVLFGPGGDLCTMVADLGLEYIRSPQEFRWPSRANMAALERLVVARGIDVVHGYEWGPSLDLAFGPHRTLGTPMVTTVLSMDVPDHIPRHEPLVVGTRRLYEEQQARRGRVHLIEPPIDLVRNAPGGGGTDPRTSFGLVRSDVVVAVVCRLSSDLGKVDGVLDAIDTVGRLASTSPVRLLVVGTGPAAAQVRDRAAAVNGAAGRPIVVVTGQLLDPRSAYDAADVVLGMGSSALKGMAFGKPLVVQGEHGGWEPLTTTTVDGFLHHGWLGTGPGYGRDLESVLRDLLDDPAERARLGLLGRQTVLDRYSLAAAARTQAGVYEDAVAHRPTKAATARALRRCAVDVAKFKLALARSRIPAAGRVTGGDAWGERSAA</sequence>
<name>A0A512DA13_9CELL</name>
<keyword evidence="2" id="KW-0328">Glycosyltransferase</keyword>
<dbReference type="Pfam" id="PF13692">
    <property type="entry name" value="Glyco_trans_1_4"/>
    <property type="match status" value="1"/>
</dbReference>
<proteinExistence type="predicted"/>
<keyword evidence="6" id="KW-1185">Reference proteome</keyword>
<dbReference type="GO" id="GO:0016758">
    <property type="term" value="F:hexosyltransferase activity"/>
    <property type="evidence" value="ECO:0007669"/>
    <property type="project" value="TreeGrafter"/>
</dbReference>
<comment type="caution">
    <text evidence="5">The sequence shown here is derived from an EMBL/GenBank/DDBJ whole genome shotgun (WGS) entry which is preliminary data.</text>
</comment>
<dbReference type="SUPFAM" id="SSF53756">
    <property type="entry name" value="UDP-Glycosyltransferase/glycogen phosphorylase"/>
    <property type="match status" value="1"/>
</dbReference>
<evidence type="ECO:0000256" key="3">
    <source>
        <dbReference type="ARBA" id="ARBA00022679"/>
    </source>
</evidence>
<feature type="domain" description="Glycosyltransferase subfamily 4-like N-terminal" evidence="4">
    <location>
        <begin position="8"/>
        <end position="131"/>
    </location>
</feature>
<protein>
    <recommendedName>
        <fullName evidence="1">D-inositol 3-phosphate glycosyltransferase</fullName>
    </recommendedName>
</protein>
<dbReference type="Pfam" id="PF13439">
    <property type="entry name" value="Glyco_transf_4"/>
    <property type="match status" value="1"/>
</dbReference>
<dbReference type="EMBL" id="BJYY01000007">
    <property type="protein sequence ID" value="GEO33322.1"/>
    <property type="molecule type" value="Genomic_DNA"/>
</dbReference>
<dbReference type="Proteomes" id="UP000321181">
    <property type="component" value="Unassembled WGS sequence"/>
</dbReference>
<dbReference type="CDD" id="cd03801">
    <property type="entry name" value="GT4_PimA-like"/>
    <property type="match status" value="1"/>
</dbReference>
<dbReference type="Gene3D" id="3.40.50.2000">
    <property type="entry name" value="Glycogen Phosphorylase B"/>
    <property type="match status" value="2"/>
</dbReference>
<accession>A0A512DA13</accession>
<evidence type="ECO:0000313" key="5">
    <source>
        <dbReference type="EMBL" id="GEO33322.1"/>
    </source>
</evidence>
<dbReference type="InterPro" id="IPR050194">
    <property type="entry name" value="Glycosyltransferase_grp1"/>
</dbReference>
<evidence type="ECO:0000256" key="1">
    <source>
        <dbReference type="ARBA" id="ARBA00021292"/>
    </source>
</evidence>
<dbReference type="AlphaFoldDB" id="A0A512DA13"/>
<organism evidence="5 6">
    <name type="scientific">Cellulomonas aerilata</name>
    <dbReference type="NCBI Taxonomy" id="515326"/>
    <lineage>
        <taxon>Bacteria</taxon>
        <taxon>Bacillati</taxon>
        <taxon>Actinomycetota</taxon>
        <taxon>Actinomycetes</taxon>
        <taxon>Micrococcales</taxon>
        <taxon>Cellulomonadaceae</taxon>
        <taxon>Cellulomonas</taxon>
    </lineage>
</organism>
<dbReference type="GO" id="GO:1901137">
    <property type="term" value="P:carbohydrate derivative biosynthetic process"/>
    <property type="evidence" value="ECO:0007669"/>
    <property type="project" value="UniProtKB-ARBA"/>
</dbReference>
<dbReference type="PANTHER" id="PTHR45947:SF3">
    <property type="entry name" value="SULFOQUINOVOSYL TRANSFERASE SQD2"/>
    <property type="match status" value="1"/>
</dbReference>
<keyword evidence="3" id="KW-0808">Transferase</keyword>
<reference evidence="5 6" key="1">
    <citation type="submission" date="2019-07" db="EMBL/GenBank/DDBJ databases">
        <title>Whole genome shotgun sequence of Cellulomonas aerilata NBRC 106308.</title>
        <authorList>
            <person name="Hosoyama A."/>
            <person name="Uohara A."/>
            <person name="Ohji S."/>
            <person name="Ichikawa N."/>
        </authorList>
    </citation>
    <scope>NUCLEOTIDE SEQUENCE [LARGE SCALE GENOMIC DNA]</scope>
    <source>
        <strain evidence="5 6">NBRC 106308</strain>
    </source>
</reference>
<dbReference type="PANTHER" id="PTHR45947">
    <property type="entry name" value="SULFOQUINOVOSYL TRANSFERASE SQD2"/>
    <property type="match status" value="1"/>
</dbReference>